<accession>A0A7S3D604</accession>
<feature type="transmembrane region" description="Helical" evidence="1">
    <location>
        <begin position="41"/>
        <end position="63"/>
    </location>
</feature>
<proteinExistence type="predicted"/>
<organism evidence="2">
    <name type="scientific">Palpitomonas bilix</name>
    <dbReference type="NCBI Taxonomy" id="652834"/>
    <lineage>
        <taxon>Eukaryota</taxon>
        <taxon>Eukaryota incertae sedis</taxon>
    </lineage>
</organism>
<dbReference type="AlphaFoldDB" id="A0A7S3D604"/>
<gene>
    <name evidence="2" type="ORF">PBIL07802_LOCUS9898</name>
</gene>
<evidence type="ECO:0000256" key="1">
    <source>
        <dbReference type="SAM" id="Phobius"/>
    </source>
</evidence>
<protein>
    <submittedName>
        <fullName evidence="2">Uncharacterized protein</fullName>
    </submittedName>
</protein>
<name>A0A7S3D604_9EUKA</name>
<keyword evidence="1" id="KW-1133">Transmembrane helix</keyword>
<sequence length="655" mass="70889">MSRSRSSSSTDEPLLGVASSAPASNYSITRGGKRRRVPPRLVVAGFYIGFLMITLPPIAFAVLRAAAEAVIQQASPVVLSTFLHDIEGNNFTVGVDFILNNPFPLSVATTFSSLSFDIPTSPSLPIVHAGKGMGMYPPIVYMSAGNNTLRASLTMADVKEGVLSEGVYKCVTGDPFSDTCWVRLTGMVSCSANILGMWLGPGPVPFSFAMALQPLGMGQFVSLLDMRVQESGAEGETMFHFHGALTFHNPSTLHGVFPALPMELLLPTTEESFANVTMEPFVLGEGDNALGFSGLVNGEQQKANESVFFVRVIEGLAVDVVAKITQHGSVASNWLQEAMVGVPMTIHVYPKNAIDLQVEKLVFISDNETIKEINIAAFVNIANPTAIIGNFSYMEMELYSMYDGEYSPVSSVIMHNFSLVHGSRSMSAMGIIHDDENPAVKEMLDRFMNSNPSHCKAKVTQPLLLRGFEVSFDLPGLPGNIIGGLALNLDGSSFEEILSNFSAQGEACIRNPLTFPISVESFDFKMETDGPPDKPDERVGIAHVVANSTYRVHGMREAILPLYVPAMEVTTMSLNFPLLALENVLKVGEYYLESSTDPPSCGPMCLLATVREGLIGLRVGNYYVTLPFGCEFQPAFCNVSMTVAFDSNYCSTFKP</sequence>
<dbReference type="EMBL" id="HBIB01015328">
    <property type="protein sequence ID" value="CAE0247706.1"/>
    <property type="molecule type" value="Transcribed_RNA"/>
</dbReference>
<keyword evidence="1" id="KW-0812">Transmembrane</keyword>
<reference evidence="2" key="1">
    <citation type="submission" date="2021-01" db="EMBL/GenBank/DDBJ databases">
        <authorList>
            <person name="Corre E."/>
            <person name="Pelletier E."/>
            <person name="Niang G."/>
            <person name="Scheremetjew M."/>
            <person name="Finn R."/>
            <person name="Kale V."/>
            <person name="Holt S."/>
            <person name="Cochrane G."/>
            <person name="Meng A."/>
            <person name="Brown T."/>
            <person name="Cohen L."/>
        </authorList>
    </citation>
    <scope>NUCLEOTIDE SEQUENCE</scope>
    <source>
        <strain evidence="2">NIES-2562</strain>
    </source>
</reference>
<evidence type="ECO:0000313" key="2">
    <source>
        <dbReference type="EMBL" id="CAE0247706.1"/>
    </source>
</evidence>
<keyword evidence="1" id="KW-0472">Membrane</keyword>